<gene>
    <name evidence="1" type="ORF">A1D17_03155</name>
</gene>
<proteinExistence type="predicted"/>
<accession>A0A166QMX5</accession>
<dbReference type="Proteomes" id="UP000076489">
    <property type="component" value="Unassembled WGS sequence"/>
</dbReference>
<evidence type="ECO:0000313" key="2">
    <source>
        <dbReference type="Proteomes" id="UP000076489"/>
    </source>
</evidence>
<comment type="caution">
    <text evidence="1">The sequence shown here is derived from an EMBL/GenBank/DDBJ whole genome shotgun (WGS) entry which is preliminary data.</text>
</comment>
<sequence length="167" mass="18170">MNNQTITLKHYTHTDDLDSQGKLVGTFPVSVQGLLDAAKAAEGIKNKDERNGAELTLFGQTLLVTQLVGMQSAPLFVSPVDPSIPAPMTHPERAAMVLRMAQLGELASFLRSEGAYHHEQAMIRGALYYQGFMGEQMNVAPGFHGDPAVWYAHGKEQGNEFDTQLAA</sequence>
<dbReference type="EMBL" id="LUKJ01000002">
    <property type="protein sequence ID" value="KZN20554.1"/>
    <property type="molecule type" value="Genomic_DNA"/>
</dbReference>
<protein>
    <submittedName>
        <fullName evidence="1">Uncharacterized protein</fullName>
    </submittedName>
</protein>
<organism evidence="1 2">
    <name type="scientific">Pseudomonas fluorescens</name>
    <dbReference type="NCBI Taxonomy" id="294"/>
    <lineage>
        <taxon>Bacteria</taxon>
        <taxon>Pseudomonadati</taxon>
        <taxon>Pseudomonadota</taxon>
        <taxon>Gammaproteobacteria</taxon>
        <taxon>Pseudomonadales</taxon>
        <taxon>Pseudomonadaceae</taxon>
        <taxon>Pseudomonas</taxon>
    </lineage>
</organism>
<name>A0A166QMX5_PSEFL</name>
<reference evidence="2" key="1">
    <citation type="submission" date="2016-03" db="EMBL/GenBank/DDBJ databases">
        <authorList>
            <person name="Ray J."/>
            <person name="Price M."/>
            <person name="Deutschbauer A."/>
        </authorList>
    </citation>
    <scope>NUCLEOTIDE SEQUENCE [LARGE SCALE GENOMIC DNA]</scope>
    <source>
        <strain evidence="2">FW300-N1B4</strain>
    </source>
</reference>
<reference evidence="1 2" key="2">
    <citation type="journal article" date="2018" name="Nature">
        <title>Mutant phenotypes for thousands of bacterial genes of unknown function.</title>
        <authorList>
            <person name="Price M.N."/>
            <person name="Wetmore K.M."/>
            <person name="Waters R.J."/>
            <person name="Callaghan M."/>
            <person name="Ray J."/>
            <person name="Liu H."/>
            <person name="Kuehl J.V."/>
            <person name="Melnyk R.A."/>
            <person name="Lamson J.S."/>
            <person name="Suh Y."/>
            <person name="Carlson H.K."/>
            <person name="Esquivel Z."/>
            <person name="Sadeeshkumar H."/>
            <person name="Chakraborty R."/>
            <person name="Zane G.M."/>
            <person name="Rubin B.E."/>
            <person name="Wall J.D."/>
            <person name="Visel A."/>
            <person name="Bristow J."/>
            <person name="Blow M.J."/>
            <person name="Arkin A.P."/>
            <person name="Deutschbauer A.M."/>
        </authorList>
    </citation>
    <scope>NUCLEOTIDE SEQUENCE [LARGE SCALE GENOMIC DNA]</scope>
    <source>
        <strain evidence="1 2">FW300-N1B4</strain>
    </source>
</reference>
<dbReference type="AlphaFoldDB" id="A0A166QMX5"/>
<dbReference type="RefSeq" id="WP_063340602.1">
    <property type="nucleotide sequence ID" value="NZ_LUKJ01000002.1"/>
</dbReference>
<evidence type="ECO:0000313" key="1">
    <source>
        <dbReference type="EMBL" id="KZN20554.1"/>
    </source>
</evidence>